<dbReference type="InterPro" id="IPR018866">
    <property type="entry name" value="Znf-4CXXC_R1"/>
</dbReference>
<evidence type="ECO:0000256" key="3">
    <source>
        <dbReference type="ARBA" id="ARBA00023163"/>
    </source>
</evidence>
<keyword evidence="9" id="KW-1185">Reference proteome</keyword>
<feature type="compositionally biased region" description="Basic and acidic residues" evidence="6">
    <location>
        <begin position="1051"/>
        <end position="1060"/>
    </location>
</feature>
<dbReference type="STRING" id="183478.A0A364NC23"/>
<keyword evidence="3" id="KW-0804">Transcription</keyword>
<evidence type="ECO:0000313" key="8">
    <source>
        <dbReference type="EMBL" id="RAR14790.1"/>
    </source>
</evidence>
<keyword evidence="2" id="KW-0805">Transcription regulation</keyword>
<feature type="compositionally biased region" description="Low complexity" evidence="6">
    <location>
        <begin position="1220"/>
        <end position="1229"/>
    </location>
</feature>
<keyword evidence="4" id="KW-0539">Nucleus</keyword>
<dbReference type="PROSITE" id="PS51184">
    <property type="entry name" value="JMJC"/>
    <property type="match status" value="1"/>
</dbReference>
<evidence type="ECO:0000313" key="9">
    <source>
        <dbReference type="Proteomes" id="UP000249619"/>
    </source>
</evidence>
<comment type="subcellular location">
    <subcellularLocation>
        <location evidence="1">Nucleus</location>
    </subcellularLocation>
</comment>
<feature type="compositionally biased region" description="Basic and acidic residues" evidence="6">
    <location>
        <begin position="1493"/>
        <end position="1504"/>
    </location>
</feature>
<feature type="region of interest" description="Disordered" evidence="6">
    <location>
        <begin position="733"/>
        <end position="815"/>
    </location>
</feature>
<evidence type="ECO:0000256" key="1">
    <source>
        <dbReference type="ARBA" id="ARBA00004123"/>
    </source>
</evidence>
<feature type="region of interest" description="Disordered" evidence="6">
    <location>
        <begin position="1444"/>
        <end position="1511"/>
    </location>
</feature>
<protein>
    <submittedName>
        <fullName evidence="8">Transcription factor jumonji aspartyl beta-hydroxylase</fullName>
    </submittedName>
</protein>
<dbReference type="Proteomes" id="UP000249619">
    <property type="component" value="Unassembled WGS sequence"/>
</dbReference>
<name>A0A364NC23_STELY</name>
<sequence length="1511" mass="171891">MPAARPRASFEPIPPDFDVRTFVENAENFQYVDRISYEMIATNGVEAFEKLVLLHVIIGGKPLVIDGFEEVLDPWTFTPSWLRDNHGDKGSQALRRQRTRKANKDVVENARNLTAKENIPLTIKHYLKHMTKLTEQFFDAPDRYLDKKRQRIYLKDIDCPQVWHDKLKEHIPSSLFYLNDSTGEQGGPGALDEFGGRKCRGIGRAGDLMSSLPPDMRAENLMCYIGHEGTYTPSHREMCASLGQNIMVNASTAISEDGKPERPGSSIWFMTESKERHVVSEYWLSILGHDIEVENHFAQLIAWKKAPFQTYVVEQRPGDFILIPPLAPHQVWNRGTRTMKIAWNRTTVETLELALNEALPNSRVVCRDEQYKNKAIIYYTLLKYSSLIKLARAQIEAGGEQAEAIQRSVKVKQVQKDFKRLFDLYKIILLSEMLAPDSREHPEFLPYDSNVTCAYCRCNIFNRFLSCKSCYTWVEQWKWKDLIHKYEEWRAQIIDIDGYVNEKTPLPLQEERRYLGKKTLAHVCQEQLRVRPIVDPKSPPPESASEDEEPVVDAYGNVKKTSNKKSKQWMAKHKSCHFCLHRHPKWKMAFCSSCDLAYCYGTLFRAHDMMPISVMEAYNWKCPHCMRVCNTGACRRDPRQHPYEPKGTLLGHDTKKVADIRSVECLVDFSVSNLNWFRQEEGMVQSAMQRRMQQAEMDKLADPSLDARFTEDDERANTRYGITYSPVEDVDRTINDYRGGFPRPSQVGDANGDSHYHDPNLDGEIPRLGQKHGRDEQDDADGSRCKKTKNKKQKKKDDEVQSLQPKNASGKQYQREMHRKLLEEAKREDRFILVAARIKGKSKVVKLSLATGHLDRIRQRPVPERTQVLRQSTPEELDVSAGMQSIIRSDVIPKPSAPKTIAEKERDAKTYRVRIEADEAYSTRKRKPETSGPAKFGRPRTSKLFEEITLDSDEFATEDEETECVSRPRGRASNWLARRNEGEEDLPTELPADFRDGAARPDRQKVKERNRVYKELRQTMPTKPTIEIRPSGGPAETLDQDRIPNISGHTSDQDGAHEEDNQTSEAVMLAKQAAAAALEARAEAEAREAEENLRAKMAIFPESDDEEQLMDNFLGDLDAEDEIPEVEVQPEVSLPKPMHNGPLPPTNSILSGLNGKKIKIFGSSNRNGTGRNKATPSASKFKPVNRKPQSIDISDTESEDEIPATAPTPKKPVGRPPSRPSMAPARGSSFGTRGREVLDRYPATVPEKLRNLDAQRYDVIPATVASRDESDKKLTKTEVEKLVEWKLKHGTFRPALLGLVQSNTAQAVEETTKKAYAALWDSKSSYLNTTTALKILVGLKGIGPATASLLLSVLWPAQIPFFSDEMFRWCCWDNEIKGREDAGWQRKIKYNIKEYEMVLDAVEKLRMRLRKGLGEETDTSASALDVERVAWVLGKERKDVGIVEENGEKEGADDAEEQIEEADETQEIGINDDINSEEKITRPVAKIGRKRKAVEAKPRAEGTRKSTRTKK</sequence>
<dbReference type="EMBL" id="QGDH01000018">
    <property type="protein sequence ID" value="RAR14790.1"/>
    <property type="molecule type" value="Genomic_DNA"/>
</dbReference>
<gene>
    <name evidence="8" type="ORF">DDE83_001822</name>
</gene>
<feature type="compositionally biased region" description="Acidic residues" evidence="6">
    <location>
        <begin position="1453"/>
        <end position="1466"/>
    </location>
</feature>
<dbReference type="Pfam" id="PF10497">
    <property type="entry name" value="zf-4CXXC_R1"/>
    <property type="match status" value="1"/>
</dbReference>
<feature type="compositionally biased region" description="Basic residues" evidence="6">
    <location>
        <begin position="785"/>
        <end position="794"/>
    </location>
</feature>
<comment type="caution">
    <text evidence="8">The sequence shown here is derived from an EMBL/GenBank/DDBJ whole genome shotgun (WGS) entry which is preliminary data.</text>
</comment>
<dbReference type="Pfam" id="PF02373">
    <property type="entry name" value="JmjC"/>
    <property type="match status" value="1"/>
</dbReference>
<evidence type="ECO:0000259" key="7">
    <source>
        <dbReference type="PROSITE" id="PS51184"/>
    </source>
</evidence>
<dbReference type="PANTHER" id="PTHR21521">
    <property type="entry name" value="AMUN, ISOFORM A"/>
    <property type="match status" value="1"/>
</dbReference>
<evidence type="ECO:0000256" key="4">
    <source>
        <dbReference type="ARBA" id="ARBA00023242"/>
    </source>
</evidence>
<proteinExistence type="predicted"/>
<feature type="region of interest" description="Disordered" evidence="6">
    <location>
        <begin position="920"/>
        <end position="940"/>
    </location>
</feature>
<organism evidence="8 9">
    <name type="scientific">Stemphylium lycopersici</name>
    <name type="common">Tomato gray leaf spot disease fungus</name>
    <name type="synonym">Thyrospora lycopersici</name>
    <dbReference type="NCBI Taxonomy" id="183478"/>
    <lineage>
        <taxon>Eukaryota</taxon>
        <taxon>Fungi</taxon>
        <taxon>Dikarya</taxon>
        <taxon>Ascomycota</taxon>
        <taxon>Pezizomycotina</taxon>
        <taxon>Dothideomycetes</taxon>
        <taxon>Pleosporomycetidae</taxon>
        <taxon>Pleosporales</taxon>
        <taxon>Pleosporineae</taxon>
        <taxon>Pleosporaceae</taxon>
        <taxon>Stemphylium</taxon>
    </lineage>
</organism>
<reference evidence="9" key="1">
    <citation type="submission" date="2018-05" db="EMBL/GenBank/DDBJ databases">
        <title>Draft genome sequence of Stemphylium lycopersici strain CIDEFI 213.</title>
        <authorList>
            <person name="Medina R."/>
            <person name="Franco M.E.E."/>
            <person name="Lucentini C.G."/>
            <person name="Saparrat M.C.N."/>
            <person name="Balatti P.A."/>
        </authorList>
    </citation>
    <scope>NUCLEOTIDE SEQUENCE [LARGE SCALE GENOMIC DNA]</scope>
    <source>
        <strain evidence="9">CIDEFI 213</strain>
    </source>
</reference>
<dbReference type="InterPro" id="IPR003347">
    <property type="entry name" value="JmjC_dom"/>
</dbReference>
<dbReference type="Gene3D" id="2.60.120.650">
    <property type="entry name" value="Cupin"/>
    <property type="match status" value="1"/>
</dbReference>
<dbReference type="SUPFAM" id="SSF51197">
    <property type="entry name" value="Clavaminate synthase-like"/>
    <property type="match status" value="1"/>
</dbReference>
<feature type="region of interest" description="Disordered" evidence="6">
    <location>
        <begin position="1128"/>
        <end position="1235"/>
    </location>
</feature>
<feature type="compositionally biased region" description="Polar residues" evidence="6">
    <location>
        <begin position="801"/>
        <end position="812"/>
    </location>
</feature>
<dbReference type="SMART" id="SM00558">
    <property type="entry name" value="JmjC"/>
    <property type="match status" value="1"/>
</dbReference>
<keyword evidence="5" id="KW-0175">Coiled coil</keyword>
<evidence type="ECO:0000256" key="5">
    <source>
        <dbReference type="SAM" id="Coils"/>
    </source>
</evidence>
<evidence type="ECO:0000256" key="6">
    <source>
        <dbReference type="SAM" id="MobiDB-lite"/>
    </source>
</evidence>
<feature type="domain" description="JmjC" evidence="7">
    <location>
        <begin position="160"/>
        <end position="362"/>
    </location>
</feature>
<accession>A0A364NC23</accession>
<feature type="coiled-coil region" evidence="5">
    <location>
        <begin position="1072"/>
        <end position="1099"/>
    </location>
</feature>
<evidence type="ECO:0000256" key="2">
    <source>
        <dbReference type="ARBA" id="ARBA00023015"/>
    </source>
</evidence>
<feature type="compositionally biased region" description="Polar residues" evidence="6">
    <location>
        <begin position="1162"/>
        <end position="1178"/>
    </location>
</feature>
<feature type="region of interest" description="Disordered" evidence="6">
    <location>
        <begin position="1021"/>
        <end position="1062"/>
    </location>
</feature>
<dbReference type="PANTHER" id="PTHR21521:SF0">
    <property type="entry name" value="AMUN, ISOFORM A"/>
    <property type="match status" value="1"/>
</dbReference>
<feature type="region of interest" description="Disordered" evidence="6">
    <location>
        <begin position="976"/>
        <end position="1007"/>
    </location>
</feature>
<feature type="compositionally biased region" description="Basic and acidic residues" evidence="6">
    <location>
        <begin position="992"/>
        <end position="1007"/>
    </location>
</feature>
<dbReference type="GO" id="GO:0005634">
    <property type="term" value="C:nucleus"/>
    <property type="evidence" value="ECO:0007669"/>
    <property type="project" value="UniProtKB-SubCell"/>
</dbReference>